<feature type="transmembrane region" description="Helical" evidence="5">
    <location>
        <begin position="142"/>
        <end position="158"/>
    </location>
</feature>
<comment type="caution">
    <text evidence="7">The sequence shown here is derived from an EMBL/GenBank/DDBJ whole genome shotgun (WGS) entry which is preliminary data.</text>
</comment>
<feature type="transmembrane region" description="Helical" evidence="5">
    <location>
        <begin position="103"/>
        <end position="121"/>
    </location>
</feature>
<dbReference type="PANTHER" id="PTHR23514:SF13">
    <property type="entry name" value="INNER MEMBRANE PROTEIN YBJJ"/>
    <property type="match status" value="1"/>
</dbReference>
<dbReference type="PROSITE" id="PS50850">
    <property type="entry name" value="MFS"/>
    <property type="match status" value="1"/>
</dbReference>
<sequence length="399" mass="42941">MPSSNPKLTIAQEKRYIGIIFFLFAFEIMSWVPRFPEVKANLGLSNGEFGTYISLGSIGSLIAMISSGHLVQKYGSRRILLFSTFSICVAIITLVHLQSAPLFILFNMINGAVISTFHTAITAQAFQAQDRAGEMILSRQQGFWTIGAVVTAMLSGVLVDFVSIAIHITTLSVILFFAILYFIAKLNPELIKPSTSEKDNFNVFDLFRSFRIDVLVSSAFVCALIVEFVTGDWSAIYSKETIGVRGSFATIPYIASLLALIAGRLWIHIILRRIPLETMVRIGSIVGGVGFITFITASNMLVDVSKSAAFACAIAGFAIGGLGSSFLSAALHTAANARSPQHSAIVIGQLGAVNAVLILIVKTVVAWTAQFTGSISTALIIPGLMLISVAFMSRVVRGI</sequence>
<dbReference type="Gene3D" id="1.20.1250.20">
    <property type="entry name" value="MFS general substrate transporter like domains"/>
    <property type="match status" value="1"/>
</dbReference>
<feature type="domain" description="Major facilitator superfamily (MFS) profile" evidence="6">
    <location>
        <begin position="1"/>
        <end position="196"/>
    </location>
</feature>
<evidence type="ECO:0000259" key="6">
    <source>
        <dbReference type="PROSITE" id="PS50850"/>
    </source>
</evidence>
<feature type="transmembrane region" description="Helical" evidence="5">
    <location>
        <begin position="248"/>
        <end position="267"/>
    </location>
</feature>
<evidence type="ECO:0000313" key="7">
    <source>
        <dbReference type="EMBL" id="KGA15651.1"/>
    </source>
</evidence>
<feature type="transmembrane region" description="Helical" evidence="5">
    <location>
        <begin position="214"/>
        <end position="236"/>
    </location>
</feature>
<feature type="transmembrane region" description="Helical" evidence="5">
    <location>
        <begin position="52"/>
        <end position="72"/>
    </location>
</feature>
<feature type="transmembrane region" description="Helical" evidence="5">
    <location>
        <begin position="343"/>
        <end position="369"/>
    </location>
</feature>
<evidence type="ECO:0000256" key="2">
    <source>
        <dbReference type="ARBA" id="ARBA00022692"/>
    </source>
</evidence>
<dbReference type="GO" id="GO:0022857">
    <property type="term" value="F:transmembrane transporter activity"/>
    <property type="evidence" value="ECO:0007669"/>
    <property type="project" value="InterPro"/>
</dbReference>
<dbReference type="InterPro" id="IPR020846">
    <property type="entry name" value="MFS_dom"/>
</dbReference>
<evidence type="ECO:0000256" key="5">
    <source>
        <dbReference type="SAM" id="Phobius"/>
    </source>
</evidence>
<name>A0A094QM95_9ZZZZ</name>
<feature type="transmembrane region" description="Helical" evidence="5">
    <location>
        <begin position="279"/>
        <end position="302"/>
    </location>
</feature>
<gene>
    <name evidence="7" type="ORF">GM50_16615</name>
</gene>
<keyword evidence="4 5" id="KW-0472">Membrane</keyword>
<keyword evidence="3 5" id="KW-1133">Transmembrane helix</keyword>
<proteinExistence type="predicted"/>
<evidence type="ECO:0000256" key="4">
    <source>
        <dbReference type="ARBA" id="ARBA00023136"/>
    </source>
</evidence>
<reference evidence="7" key="1">
    <citation type="submission" date="2014-05" db="EMBL/GenBank/DDBJ databases">
        <title>Key roles for freshwater Actinobacteria revealed by deep metagenomic sequencing.</title>
        <authorList>
            <person name="Ghai R."/>
            <person name="Mizuno C.M."/>
            <person name="Picazo A."/>
            <person name="Camacho A."/>
            <person name="Rodriguez-Valera F."/>
        </authorList>
    </citation>
    <scope>NUCLEOTIDE SEQUENCE</scope>
</reference>
<dbReference type="InterPro" id="IPR051788">
    <property type="entry name" value="MFS_Transporter"/>
</dbReference>
<feature type="transmembrane region" description="Helical" evidence="5">
    <location>
        <begin position="308"/>
        <end position="331"/>
    </location>
</feature>
<feature type="transmembrane region" description="Helical" evidence="5">
    <location>
        <begin position="16"/>
        <end position="32"/>
    </location>
</feature>
<feature type="transmembrane region" description="Helical" evidence="5">
    <location>
        <begin position="375"/>
        <end position="396"/>
    </location>
</feature>
<feature type="transmembrane region" description="Helical" evidence="5">
    <location>
        <begin position="164"/>
        <end position="184"/>
    </location>
</feature>
<dbReference type="EMBL" id="JNSK01000088">
    <property type="protein sequence ID" value="KGA15651.1"/>
    <property type="molecule type" value="Genomic_DNA"/>
</dbReference>
<dbReference type="InterPro" id="IPR011701">
    <property type="entry name" value="MFS"/>
</dbReference>
<feature type="transmembrane region" description="Helical" evidence="5">
    <location>
        <begin position="79"/>
        <end position="97"/>
    </location>
</feature>
<protein>
    <recommendedName>
        <fullName evidence="6">Major facilitator superfamily (MFS) profile domain-containing protein</fullName>
    </recommendedName>
</protein>
<dbReference type="InterPro" id="IPR036259">
    <property type="entry name" value="MFS_trans_sf"/>
</dbReference>
<dbReference type="PANTHER" id="PTHR23514">
    <property type="entry name" value="BYPASS OF STOP CODON PROTEIN 6"/>
    <property type="match status" value="1"/>
</dbReference>
<dbReference type="AlphaFoldDB" id="A0A094QM95"/>
<evidence type="ECO:0000256" key="1">
    <source>
        <dbReference type="ARBA" id="ARBA00004141"/>
    </source>
</evidence>
<dbReference type="Pfam" id="PF07690">
    <property type="entry name" value="MFS_1"/>
    <property type="match status" value="1"/>
</dbReference>
<evidence type="ECO:0000256" key="3">
    <source>
        <dbReference type="ARBA" id="ARBA00022989"/>
    </source>
</evidence>
<dbReference type="GO" id="GO:0016020">
    <property type="term" value="C:membrane"/>
    <property type="evidence" value="ECO:0007669"/>
    <property type="project" value="UniProtKB-SubCell"/>
</dbReference>
<organism evidence="7">
    <name type="scientific">freshwater metagenome</name>
    <dbReference type="NCBI Taxonomy" id="449393"/>
    <lineage>
        <taxon>unclassified sequences</taxon>
        <taxon>metagenomes</taxon>
        <taxon>ecological metagenomes</taxon>
    </lineage>
</organism>
<keyword evidence="2 5" id="KW-0812">Transmembrane</keyword>
<accession>A0A094QM95</accession>
<comment type="subcellular location">
    <subcellularLocation>
        <location evidence="1">Membrane</location>
        <topology evidence="1">Multi-pass membrane protein</topology>
    </subcellularLocation>
</comment>
<dbReference type="SUPFAM" id="SSF103473">
    <property type="entry name" value="MFS general substrate transporter"/>
    <property type="match status" value="1"/>
</dbReference>